<accession>A0A222WK10</accession>
<name>A0A222WK10_9BACL</name>
<gene>
    <name evidence="1" type="ORF">B4V02_06270</name>
</gene>
<evidence type="ECO:0000313" key="2">
    <source>
        <dbReference type="Proteomes" id="UP000214666"/>
    </source>
</evidence>
<dbReference type="AlphaFoldDB" id="A0A222WK10"/>
<dbReference type="Proteomes" id="UP000214666">
    <property type="component" value="Chromosome"/>
</dbReference>
<reference evidence="1 2" key="1">
    <citation type="submission" date="2017-03" db="EMBL/GenBank/DDBJ databases">
        <title>Complete genome sequence of Paenibacillus Kribbensis producing bioflocculants.</title>
        <authorList>
            <person name="Lee H.-G."/>
            <person name="Oh H.-M."/>
        </authorList>
    </citation>
    <scope>NUCLEOTIDE SEQUENCE [LARGE SCALE GENOMIC DNA]</scope>
    <source>
        <strain evidence="1 2">AM49</strain>
    </source>
</reference>
<dbReference type="KEGG" id="pkb:B4V02_06270"/>
<dbReference type="EMBL" id="CP020028">
    <property type="protein sequence ID" value="ASR46308.1"/>
    <property type="molecule type" value="Genomic_DNA"/>
</dbReference>
<proteinExistence type="predicted"/>
<keyword evidence="2" id="KW-1185">Reference proteome</keyword>
<sequence length="61" mass="7063">MICISSEGAERLFFLLTDQFEDSEMQVFYTIEKAIADLKSGDYDEVIYKVRSNRGYVAQLD</sequence>
<protein>
    <submittedName>
        <fullName evidence="1">Uncharacterized protein</fullName>
    </submittedName>
</protein>
<evidence type="ECO:0000313" key="1">
    <source>
        <dbReference type="EMBL" id="ASR46308.1"/>
    </source>
</evidence>
<organism evidence="1 2">
    <name type="scientific">Paenibacillus kribbensis</name>
    <dbReference type="NCBI Taxonomy" id="172713"/>
    <lineage>
        <taxon>Bacteria</taxon>
        <taxon>Bacillati</taxon>
        <taxon>Bacillota</taxon>
        <taxon>Bacilli</taxon>
        <taxon>Bacillales</taxon>
        <taxon>Paenibacillaceae</taxon>
        <taxon>Paenibacillus</taxon>
    </lineage>
</organism>